<name>A0A8S1CE19_9INSE</name>
<feature type="repeat" description="ARM" evidence="1">
    <location>
        <begin position="107"/>
        <end position="149"/>
    </location>
</feature>
<accession>A0A8S1CE19</accession>
<evidence type="ECO:0008006" key="4">
    <source>
        <dbReference type="Google" id="ProtNLM"/>
    </source>
</evidence>
<comment type="caution">
    <text evidence="2">The sequence shown here is derived from an EMBL/GenBank/DDBJ whole genome shotgun (WGS) entry which is preliminary data.</text>
</comment>
<dbReference type="AlphaFoldDB" id="A0A8S1CE19"/>
<reference evidence="2 3" key="1">
    <citation type="submission" date="2020-04" db="EMBL/GenBank/DDBJ databases">
        <authorList>
            <person name="Alioto T."/>
            <person name="Alioto T."/>
            <person name="Gomez Garrido J."/>
        </authorList>
    </citation>
    <scope>NUCLEOTIDE SEQUENCE [LARGE SCALE GENOMIC DNA]</scope>
</reference>
<dbReference type="PANTHER" id="PTHR46263">
    <property type="entry name" value="ARMADILLO REPEAT-CONTAINING PROTEIN 7"/>
    <property type="match status" value="1"/>
</dbReference>
<dbReference type="InterPro" id="IPR016024">
    <property type="entry name" value="ARM-type_fold"/>
</dbReference>
<protein>
    <recommendedName>
        <fullName evidence="4">Armadillo repeat-containing domain-containing protein</fullName>
    </recommendedName>
</protein>
<gene>
    <name evidence="2" type="ORF">CLODIP_2_CD15948</name>
</gene>
<dbReference type="InterPro" id="IPR000225">
    <property type="entry name" value="Armadillo"/>
</dbReference>
<keyword evidence="3" id="KW-1185">Reference proteome</keyword>
<dbReference type="PANTHER" id="PTHR46263:SF1">
    <property type="entry name" value="ARMADILLO REPEAT-CONTAINING PROTEIN 7"/>
    <property type="match status" value="1"/>
</dbReference>
<proteinExistence type="predicted"/>
<organism evidence="2 3">
    <name type="scientific">Cloeon dipterum</name>
    <dbReference type="NCBI Taxonomy" id="197152"/>
    <lineage>
        <taxon>Eukaryota</taxon>
        <taxon>Metazoa</taxon>
        <taxon>Ecdysozoa</taxon>
        <taxon>Arthropoda</taxon>
        <taxon>Hexapoda</taxon>
        <taxon>Insecta</taxon>
        <taxon>Pterygota</taxon>
        <taxon>Palaeoptera</taxon>
        <taxon>Ephemeroptera</taxon>
        <taxon>Pisciforma</taxon>
        <taxon>Baetidae</taxon>
        <taxon>Cloeon</taxon>
    </lineage>
</organism>
<evidence type="ECO:0000256" key="1">
    <source>
        <dbReference type="PROSITE-ProRule" id="PRU00259"/>
    </source>
</evidence>
<dbReference type="PROSITE" id="PS50176">
    <property type="entry name" value="ARM_REPEAT"/>
    <property type="match status" value="1"/>
</dbReference>
<dbReference type="Gene3D" id="3.10.129.10">
    <property type="entry name" value="Hotdog Thioesterase"/>
    <property type="match status" value="1"/>
</dbReference>
<dbReference type="Proteomes" id="UP000494165">
    <property type="component" value="Unassembled WGS sequence"/>
</dbReference>
<evidence type="ECO:0000313" key="3">
    <source>
        <dbReference type="Proteomes" id="UP000494165"/>
    </source>
</evidence>
<dbReference type="EMBL" id="CADEPI010000026">
    <property type="protein sequence ID" value="CAB3366635.1"/>
    <property type="molecule type" value="Genomic_DNA"/>
</dbReference>
<dbReference type="SUPFAM" id="SSF48371">
    <property type="entry name" value="ARM repeat"/>
    <property type="match status" value="1"/>
</dbReference>
<dbReference type="InterPro" id="IPR042462">
    <property type="entry name" value="ARMC7"/>
</dbReference>
<evidence type="ECO:0000313" key="2">
    <source>
        <dbReference type="EMBL" id="CAB3366635.1"/>
    </source>
</evidence>
<dbReference type="InterPro" id="IPR029069">
    <property type="entry name" value="HotDog_dom_sf"/>
</dbReference>
<dbReference type="Gene3D" id="1.25.10.10">
    <property type="entry name" value="Leucine-rich Repeat Variant"/>
    <property type="match status" value="1"/>
</dbReference>
<sequence>MDWHLPQSILPFKFNYLESSYHRLPPGEKPDWLSAVRQPAAANVMFSSKESLATKTGEFGVGRCDYLAQLVREFHETRSQEAKRQILANLANFAYDPINFEFLRLHRVIDLFIDTLPDEDESLAEFAVGGLCNLCVDPQNQEYILQNNGIQRLQNLLQSKNQEIVCSTITTLIYLKTPSSLKDLQAKPLINRLSDLAACPNKRISNLAHLFLSEEDVENFTLLSGDSNPVHQGPNAVVHGAFLNSLVSCIMGTKVPGPGCMVASQNIKYPNPCQVGEFVEVSVILTGMKMDLIKCRYTVMAKPNKDSSLAESRLVLSGDANLIKIEDQKKRAKNK</sequence>
<dbReference type="SUPFAM" id="SSF54637">
    <property type="entry name" value="Thioesterase/thiol ester dehydrase-isomerase"/>
    <property type="match status" value="1"/>
</dbReference>
<dbReference type="OrthoDB" id="201709at2759"/>
<dbReference type="InterPro" id="IPR011989">
    <property type="entry name" value="ARM-like"/>
</dbReference>